<name>A0A9D4UU78_ADICA</name>
<sequence>MAGLMLAQAPSFQNPSSAPSSIDKPAAVSPAEMSINSAFWGSSIKLNCSPSHALCKASKADRRAAGLSARCDATKVMAASTAMSGTPVRSTSILVVGATGTLGRQVVRRALDEGYEVRCLVRPRPAPADFLRDWGATVVNGDLSKPETLPAALVGIHTIIDCATGRPEEPIRAVDWDGKVALIQCAKAMGIQKFVFFSIHNCEKHPEVPLMEIKRCTEKYIVDSGLNYTIVRLCGFMQGLIGQYAVPILEDKSVWGTDASTRIAYMDTQDIARLTLTALRSEKADRKLFTFAGPRAWTTQEVINLCERLAGQDAKVTTVPVGVLKLTRLLTRLFQWTNDAADRLAFSEVLTSDVIFSAPMADTYVTLGADSKDTTTLERYLQEYYTNILKKLKDLKAQSKQGDFYI</sequence>
<dbReference type="PANTHER" id="PTHR47128:SF2">
    <property type="entry name" value="PROTEIN HIGH CHLOROPHYLL FLUORESCENCE PHENOTYPE 244, CHLOROPLASTIC"/>
    <property type="match status" value="1"/>
</dbReference>
<gene>
    <name evidence="6" type="ORF">GOP47_0010140</name>
</gene>
<evidence type="ECO:0000256" key="4">
    <source>
        <dbReference type="ARBA" id="ARBA00023276"/>
    </source>
</evidence>
<dbReference type="GO" id="GO:0015979">
    <property type="term" value="P:photosynthesis"/>
    <property type="evidence" value="ECO:0007669"/>
    <property type="project" value="UniProtKB-KW"/>
</dbReference>
<keyword evidence="3" id="KW-0934">Plastid</keyword>
<dbReference type="InterPro" id="IPR008030">
    <property type="entry name" value="NmrA-like"/>
</dbReference>
<keyword evidence="7" id="KW-1185">Reference proteome</keyword>
<keyword evidence="4" id="KW-0604">Photosystem II</keyword>
<keyword evidence="2" id="KW-0602">Photosynthesis</keyword>
<dbReference type="PANTHER" id="PTHR47128">
    <property type="match status" value="1"/>
</dbReference>
<dbReference type="AlphaFoldDB" id="A0A9D4UU78"/>
<reference evidence="6" key="1">
    <citation type="submission" date="2021-01" db="EMBL/GenBank/DDBJ databases">
        <title>Adiantum capillus-veneris genome.</title>
        <authorList>
            <person name="Fang Y."/>
            <person name="Liao Q."/>
        </authorList>
    </citation>
    <scope>NUCLEOTIDE SEQUENCE</scope>
    <source>
        <strain evidence="6">H3</strain>
        <tissue evidence="6">Leaf</tissue>
    </source>
</reference>
<dbReference type="Pfam" id="PF05368">
    <property type="entry name" value="NmrA"/>
    <property type="match status" value="1"/>
</dbReference>
<dbReference type="OrthoDB" id="419598at2759"/>
<dbReference type="InterPro" id="IPR036291">
    <property type="entry name" value="NAD(P)-bd_dom_sf"/>
</dbReference>
<evidence type="ECO:0000313" key="6">
    <source>
        <dbReference type="EMBL" id="KAI5074179.1"/>
    </source>
</evidence>
<dbReference type="EMBL" id="JABFUD020000010">
    <property type="protein sequence ID" value="KAI5074179.1"/>
    <property type="molecule type" value="Genomic_DNA"/>
</dbReference>
<evidence type="ECO:0000313" key="7">
    <source>
        <dbReference type="Proteomes" id="UP000886520"/>
    </source>
</evidence>
<evidence type="ECO:0000259" key="5">
    <source>
        <dbReference type="Pfam" id="PF05368"/>
    </source>
</evidence>
<dbReference type="GO" id="GO:0009523">
    <property type="term" value="C:photosystem II"/>
    <property type="evidence" value="ECO:0007669"/>
    <property type="project" value="UniProtKB-KW"/>
</dbReference>
<comment type="subcellular location">
    <subcellularLocation>
        <location evidence="1">Plastid</location>
    </subcellularLocation>
</comment>
<organism evidence="6 7">
    <name type="scientific">Adiantum capillus-veneris</name>
    <name type="common">Maidenhair fern</name>
    <dbReference type="NCBI Taxonomy" id="13818"/>
    <lineage>
        <taxon>Eukaryota</taxon>
        <taxon>Viridiplantae</taxon>
        <taxon>Streptophyta</taxon>
        <taxon>Embryophyta</taxon>
        <taxon>Tracheophyta</taxon>
        <taxon>Polypodiopsida</taxon>
        <taxon>Polypodiidae</taxon>
        <taxon>Polypodiales</taxon>
        <taxon>Pteridineae</taxon>
        <taxon>Pteridaceae</taxon>
        <taxon>Vittarioideae</taxon>
        <taxon>Adiantum</taxon>
    </lineage>
</organism>
<dbReference type="Gene3D" id="3.40.50.720">
    <property type="entry name" value="NAD(P)-binding Rossmann-like Domain"/>
    <property type="match status" value="1"/>
</dbReference>
<proteinExistence type="predicted"/>
<comment type="caution">
    <text evidence="6">The sequence shown here is derived from an EMBL/GenBank/DDBJ whole genome shotgun (WGS) entry which is preliminary data.</text>
</comment>
<feature type="domain" description="NmrA-like" evidence="5">
    <location>
        <begin position="91"/>
        <end position="326"/>
    </location>
</feature>
<protein>
    <recommendedName>
        <fullName evidence="5">NmrA-like domain-containing protein</fullName>
    </recommendedName>
</protein>
<evidence type="ECO:0000256" key="2">
    <source>
        <dbReference type="ARBA" id="ARBA00022531"/>
    </source>
</evidence>
<evidence type="ECO:0000256" key="1">
    <source>
        <dbReference type="ARBA" id="ARBA00004474"/>
    </source>
</evidence>
<dbReference type="CDD" id="cd05243">
    <property type="entry name" value="SDR_a5"/>
    <property type="match status" value="1"/>
</dbReference>
<accession>A0A9D4UU78</accession>
<dbReference type="Proteomes" id="UP000886520">
    <property type="component" value="Chromosome 10"/>
</dbReference>
<evidence type="ECO:0000256" key="3">
    <source>
        <dbReference type="ARBA" id="ARBA00022640"/>
    </source>
</evidence>
<dbReference type="SUPFAM" id="SSF51735">
    <property type="entry name" value="NAD(P)-binding Rossmann-fold domains"/>
    <property type="match status" value="1"/>
</dbReference>
<dbReference type="InterPro" id="IPR044256">
    <property type="entry name" value="HCF244-like"/>
</dbReference>
<dbReference type="GO" id="GO:0009536">
    <property type="term" value="C:plastid"/>
    <property type="evidence" value="ECO:0007669"/>
    <property type="project" value="UniProtKB-SubCell"/>
</dbReference>